<proteinExistence type="predicted"/>
<dbReference type="SUPFAM" id="SSF55781">
    <property type="entry name" value="GAF domain-like"/>
    <property type="match status" value="1"/>
</dbReference>
<comment type="caution">
    <text evidence="6">The sequence shown here is derived from an EMBL/GenBank/DDBJ whole genome shotgun (WGS) entry which is preliminary data.</text>
</comment>
<dbReference type="PROSITE" id="PS51078">
    <property type="entry name" value="ICLR_ED"/>
    <property type="match status" value="1"/>
</dbReference>
<dbReference type="Pfam" id="PF09339">
    <property type="entry name" value="HTH_IclR"/>
    <property type="match status" value="1"/>
</dbReference>
<name>A0A7W9Z1N1_9HYPH</name>
<dbReference type="InterPro" id="IPR036390">
    <property type="entry name" value="WH_DNA-bd_sf"/>
</dbReference>
<dbReference type="PROSITE" id="PS51077">
    <property type="entry name" value="HTH_ICLR"/>
    <property type="match status" value="1"/>
</dbReference>
<keyword evidence="1" id="KW-0805">Transcription regulation</keyword>
<dbReference type="GO" id="GO:0003700">
    <property type="term" value="F:DNA-binding transcription factor activity"/>
    <property type="evidence" value="ECO:0007669"/>
    <property type="project" value="TreeGrafter"/>
</dbReference>
<dbReference type="InterPro" id="IPR050707">
    <property type="entry name" value="HTH_MetabolicPath_Reg"/>
</dbReference>
<dbReference type="PANTHER" id="PTHR30136:SF35">
    <property type="entry name" value="HTH-TYPE TRANSCRIPTIONAL REGULATOR RV1719"/>
    <property type="match status" value="1"/>
</dbReference>
<dbReference type="RefSeq" id="WP_077548662.1">
    <property type="nucleotide sequence ID" value="NZ_JACHEJ010000015.1"/>
</dbReference>
<dbReference type="InterPro" id="IPR036388">
    <property type="entry name" value="WH-like_DNA-bd_sf"/>
</dbReference>
<dbReference type="AlphaFoldDB" id="A0A7W9Z1N1"/>
<dbReference type="GO" id="GO:0045892">
    <property type="term" value="P:negative regulation of DNA-templated transcription"/>
    <property type="evidence" value="ECO:0007669"/>
    <property type="project" value="TreeGrafter"/>
</dbReference>
<evidence type="ECO:0000259" key="5">
    <source>
        <dbReference type="PROSITE" id="PS51078"/>
    </source>
</evidence>
<reference evidence="6 7" key="1">
    <citation type="submission" date="2020-08" db="EMBL/GenBank/DDBJ databases">
        <title>Genomic Encyclopedia of Type Strains, Phase IV (KMG-IV): sequencing the most valuable type-strain genomes for metagenomic binning, comparative biology and taxonomic classification.</title>
        <authorList>
            <person name="Goeker M."/>
        </authorList>
    </citation>
    <scope>NUCLEOTIDE SEQUENCE [LARGE SCALE GENOMIC DNA]</scope>
    <source>
        <strain evidence="6 7">DSM 102134</strain>
    </source>
</reference>
<gene>
    <name evidence="6" type="ORF">HNQ75_003922</name>
</gene>
<dbReference type="GO" id="GO:0003677">
    <property type="term" value="F:DNA binding"/>
    <property type="evidence" value="ECO:0007669"/>
    <property type="project" value="UniProtKB-KW"/>
</dbReference>
<evidence type="ECO:0000256" key="2">
    <source>
        <dbReference type="ARBA" id="ARBA00023125"/>
    </source>
</evidence>
<keyword evidence="3" id="KW-0804">Transcription</keyword>
<sequence length="251" mass="27732">MSIRSIERALSVLDCFEPDRPSQSLSEICSRLKLPKTTVFRILQALVDYGYVINTADLKFELSLKVLRLADSVRIDSDMVRLARPYLEEIAEATGETVALSWINGDDRIIVDTVECKHQLQLVLKRGERNPRYTAATGIVFLAYDPEALEAYLKTHPENAETMHSAVAEVLEKGYAATTDFRVKGSAGIAAPLFDMKDRCIYSIGVYGPASRIVSNRDAIIAHLLPGALKVSQLAGSRLVNRLPPFAALKP</sequence>
<dbReference type="InterPro" id="IPR014757">
    <property type="entry name" value="Tscrpt_reg_IclR_C"/>
</dbReference>
<dbReference type="PANTHER" id="PTHR30136">
    <property type="entry name" value="HELIX-TURN-HELIX TRANSCRIPTIONAL REGULATOR, ICLR FAMILY"/>
    <property type="match status" value="1"/>
</dbReference>
<dbReference type="InterPro" id="IPR029016">
    <property type="entry name" value="GAF-like_dom_sf"/>
</dbReference>
<organism evidence="6 7">
    <name type="scientific">Pseudorhizobium flavum</name>
    <dbReference type="NCBI Taxonomy" id="1335061"/>
    <lineage>
        <taxon>Bacteria</taxon>
        <taxon>Pseudomonadati</taxon>
        <taxon>Pseudomonadota</taxon>
        <taxon>Alphaproteobacteria</taxon>
        <taxon>Hyphomicrobiales</taxon>
        <taxon>Rhizobiaceae</taxon>
        <taxon>Rhizobium/Agrobacterium group</taxon>
        <taxon>Pseudorhizobium</taxon>
    </lineage>
</organism>
<protein>
    <submittedName>
        <fullName evidence="6">DNA-binding IclR family transcriptional regulator</fullName>
    </submittedName>
</protein>
<dbReference type="SUPFAM" id="SSF46785">
    <property type="entry name" value="Winged helix' DNA-binding domain"/>
    <property type="match status" value="1"/>
</dbReference>
<evidence type="ECO:0000256" key="3">
    <source>
        <dbReference type="ARBA" id="ARBA00023163"/>
    </source>
</evidence>
<evidence type="ECO:0000256" key="1">
    <source>
        <dbReference type="ARBA" id="ARBA00023015"/>
    </source>
</evidence>
<feature type="domain" description="HTH iclR-type" evidence="4">
    <location>
        <begin position="3"/>
        <end position="64"/>
    </location>
</feature>
<keyword evidence="7" id="KW-1185">Reference proteome</keyword>
<dbReference type="EMBL" id="JACHEJ010000015">
    <property type="protein sequence ID" value="MBB6181934.1"/>
    <property type="molecule type" value="Genomic_DNA"/>
</dbReference>
<dbReference type="Gene3D" id="1.10.10.10">
    <property type="entry name" value="Winged helix-like DNA-binding domain superfamily/Winged helix DNA-binding domain"/>
    <property type="match status" value="1"/>
</dbReference>
<dbReference type="InterPro" id="IPR005471">
    <property type="entry name" value="Tscrpt_reg_IclR_N"/>
</dbReference>
<evidence type="ECO:0000313" key="7">
    <source>
        <dbReference type="Proteomes" id="UP000535501"/>
    </source>
</evidence>
<keyword evidence="2 6" id="KW-0238">DNA-binding</keyword>
<evidence type="ECO:0000313" key="6">
    <source>
        <dbReference type="EMBL" id="MBB6181934.1"/>
    </source>
</evidence>
<evidence type="ECO:0000259" key="4">
    <source>
        <dbReference type="PROSITE" id="PS51077"/>
    </source>
</evidence>
<accession>A0A7W9Z1N1</accession>
<feature type="domain" description="IclR-ED" evidence="5">
    <location>
        <begin position="65"/>
        <end position="241"/>
    </location>
</feature>
<dbReference type="Gene3D" id="3.30.450.40">
    <property type="match status" value="1"/>
</dbReference>
<dbReference type="Pfam" id="PF01614">
    <property type="entry name" value="IclR_C"/>
    <property type="match status" value="1"/>
</dbReference>
<dbReference type="SMART" id="SM00346">
    <property type="entry name" value="HTH_ICLR"/>
    <property type="match status" value="1"/>
</dbReference>
<dbReference type="Proteomes" id="UP000535501">
    <property type="component" value="Unassembled WGS sequence"/>
</dbReference>